<evidence type="ECO:0000256" key="2">
    <source>
        <dbReference type="SAM" id="Phobius"/>
    </source>
</evidence>
<dbReference type="Proteomes" id="UP000066737">
    <property type="component" value="Chromosome I"/>
</dbReference>
<dbReference type="InterPro" id="IPR055563">
    <property type="entry name" value="CdpA_N"/>
</dbReference>
<feature type="transmembrane region" description="Helical" evidence="2">
    <location>
        <begin position="87"/>
        <end position="107"/>
    </location>
</feature>
<reference evidence="6" key="1">
    <citation type="journal article" date="2016" name="Environ. Microbiol.">
        <title>The complete genome of a viable archaeum isolated from 123-million-year-old rock salt.</title>
        <authorList>
            <person name="Jaakkola S.T."/>
            <person name="Pfeiffer F."/>
            <person name="Ravantti J.J."/>
            <person name="Guo Q."/>
            <person name="Liu Y."/>
            <person name="Chen X."/>
            <person name="Ma H."/>
            <person name="Yang C."/>
            <person name="Oksanen H.M."/>
            <person name="Bamford D.H."/>
        </authorList>
    </citation>
    <scope>NUCLEOTIDE SEQUENCE</scope>
    <source>
        <strain evidence="6">JI20-1</strain>
    </source>
</reference>
<dbReference type="NCBIfam" id="NF041908">
    <property type="entry name" value="HVO_2922"/>
    <property type="match status" value="1"/>
</dbReference>
<dbReference type="AlphaFoldDB" id="A0A0U5H1A5"/>
<dbReference type="PANTHER" id="PTHR40606">
    <property type="match status" value="1"/>
</dbReference>
<dbReference type="SUPFAM" id="SSF160113">
    <property type="entry name" value="YegP-like"/>
    <property type="match status" value="5"/>
</dbReference>
<feature type="transmembrane region" description="Helical" evidence="2">
    <location>
        <begin position="60"/>
        <end position="81"/>
    </location>
</feature>
<feature type="region of interest" description="Disordered" evidence="1">
    <location>
        <begin position="470"/>
        <end position="500"/>
    </location>
</feature>
<feature type="domain" description="DUF1508" evidence="3">
    <location>
        <begin position="392"/>
        <end position="438"/>
    </location>
</feature>
<evidence type="ECO:0000256" key="1">
    <source>
        <dbReference type="SAM" id="MobiDB-lite"/>
    </source>
</evidence>
<dbReference type="KEGG" id="hhb:Hhub_2307"/>
<sequence>MSATDSGDGVTGFYERQIGRAQTADEVYGYLVFVAGLVLGIVGILLFLPSESAGSLREYSVALGAAGFALLIAGPVIRLPLRRAATIAVYLGVLLCAAAIAWFLVVFPSQWQVATGHQGVISLYVVGIAIVGAGGVLVPLLTSTRTTEEAAAARERSEESQRRVEEVESELEAAERARDELEREVESIRTSQAQFELFEDKAGEFRWRLRHRNGNVIADSGEGYTAKHNAQKGMQSVRRNALGAASIHADDPAVEDESDLDDLPMLPDEAEQSQATFEVFEDEAGEYRWRLVHDNGNILADSGEGYTRRRDAERAIDGVRNNAGPAEYLTFDPTSFEIYRDVAGEWRWRLVHKNGNILADGGEGYSRRRDARRAVDRLQDRVGDADFDVYEDDAGEYRWRLRAENGNVVADSGEGYTRRGEAEDATERVSEYAPDADALDVGFAAFEVYEDAGGEWRWRLRHRNGNIIGDGGEGYSSRTKAHDAIESVKRDAPGAAVETE</sequence>
<organism evidence="5 6">
    <name type="scientific">Halobacterium hubeiense</name>
    <dbReference type="NCBI Taxonomy" id="1407499"/>
    <lineage>
        <taxon>Archaea</taxon>
        <taxon>Methanobacteriati</taxon>
        <taxon>Methanobacteriota</taxon>
        <taxon>Stenosarchaea group</taxon>
        <taxon>Halobacteria</taxon>
        <taxon>Halobacteriales</taxon>
        <taxon>Halobacteriaceae</taxon>
        <taxon>Halobacterium</taxon>
    </lineage>
</organism>
<dbReference type="Gene3D" id="2.30.29.80">
    <property type="match status" value="3"/>
</dbReference>
<proteinExistence type="predicted"/>
<gene>
    <name evidence="5" type="ORF">HHUB_2307</name>
</gene>
<dbReference type="EMBL" id="LN831302">
    <property type="protein sequence ID" value="CQH55953.1"/>
    <property type="molecule type" value="Genomic_DNA"/>
</dbReference>
<feature type="domain" description="DUF1508" evidence="3">
    <location>
        <begin position="451"/>
        <end position="498"/>
    </location>
</feature>
<accession>A0A0U5H1A5</accession>
<feature type="compositionally biased region" description="Basic and acidic residues" evidence="1">
    <location>
        <begin position="149"/>
        <end position="166"/>
    </location>
</feature>
<keyword evidence="2" id="KW-1133">Transmembrane helix</keyword>
<evidence type="ECO:0000313" key="6">
    <source>
        <dbReference type="Proteomes" id="UP000066737"/>
    </source>
</evidence>
<feature type="transmembrane region" description="Helical" evidence="2">
    <location>
        <begin position="119"/>
        <end position="141"/>
    </location>
</feature>
<protein>
    <submittedName>
        <fullName evidence="5">DUF1508 domain protein</fullName>
    </submittedName>
</protein>
<dbReference type="InterPro" id="IPR051141">
    <property type="entry name" value="UPF0339_domain"/>
</dbReference>
<dbReference type="RefSeq" id="WP_059056714.1">
    <property type="nucleotide sequence ID" value="NZ_CEML01000002.1"/>
</dbReference>
<name>A0A0U5H1A5_9EURY</name>
<dbReference type="STRING" id="1407499.HHUB_2307"/>
<feature type="domain" description="DUF1508" evidence="3">
    <location>
        <begin position="282"/>
        <end position="327"/>
    </location>
</feature>
<feature type="transmembrane region" description="Helical" evidence="2">
    <location>
        <begin position="27"/>
        <end position="48"/>
    </location>
</feature>
<dbReference type="Pfam" id="PF07411">
    <property type="entry name" value="DUF1508"/>
    <property type="match status" value="5"/>
</dbReference>
<dbReference type="GeneID" id="26658952"/>
<evidence type="ECO:0000259" key="3">
    <source>
        <dbReference type="Pfam" id="PF07411"/>
    </source>
</evidence>
<dbReference type="OrthoDB" id="108721at2157"/>
<feature type="domain" description="DUF1508" evidence="3">
    <location>
        <begin position="200"/>
        <end position="245"/>
    </location>
</feature>
<feature type="region of interest" description="Disordered" evidence="1">
    <location>
        <begin position="149"/>
        <end position="168"/>
    </location>
</feature>
<evidence type="ECO:0000259" key="4">
    <source>
        <dbReference type="Pfam" id="PF23600"/>
    </source>
</evidence>
<dbReference type="Pfam" id="PF23600">
    <property type="entry name" value="CdpA_N"/>
    <property type="match status" value="1"/>
</dbReference>
<dbReference type="InterPro" id="IPR036913">
    <property type="entry name" value="YegP-like_sf"/>
</dbReference>
<dbReference type="PANTHER" id="PTHR40606:SF1">
    <property type="entry name" value="UPF0339 PROTEIN YEGP"/>
    <property type="match status" value="1"/>
</dbReference>
<feature type="domain" description="Cell division protein A N-terminal" evidence="4">
    <location>
        <begin position="12"/>
        <end position="146"/>
    </location>
</feature>
<feature type="domain" description="DUF1508" evidence="3">
    <location>
        <begin position="341"/>
        <end position="385"/>
    </location>
</feature>
<dbReference type="InterPro" id="IPR010879">
    <property type="entry name" value="DUF1508"/>
</dbReference>
<keyword evidence="2" id="KW-0812">Transmembrane</keyword>
<keyword evidence="6" id="KW-1185">Reference proteome</keyword>
<evidence type="ECO:0000313" key="5">
    <source>
        <dbReference type="EMBL" id="CQH55953.1"/>
    </source>
</evidence>
<feature type="compositionally biased region" description="Basic and acidic residues" evidence="1">
    <location>
        <begin position="480"/>
        <end position="492"/>
    </location>
</feature>
<keyword evidence="2" id="KW-0472">Membrane</keyword>